<dbReference type="STRING" id="742767.HMPREF9456_03333"/>
<protein>
    <submittedName>
        <fullName evidence="1">Uncharacterized protein</fullName>
    </submittedName>
</protein>
<dbReference type="AlphaFoldDB" id="F8X524"/>
<comment type="caution">
    <text evidence="1">The sequence shown here is derived from an EMBL/GenBank/DDBJ whole genome shotgun (WGS) entry which is preliminary data.</text>
</comment>
<evidence type="ECO:0000313" key="2">
    <source>
        <dbReference type="Proteomes" id="UP000006420"/>
    </source>
</evidence>
<organism evidence="1 2">
    <name type="scientific">Dysgonomonas mossii DSM 22836</name>
    <dbReference type="NCBI Taxonomy" id="742767"/>
    <lineage>
        <taxon>Bacteria</taxon>
        <taxon>Pseudomonadati</taxon>
        <taxon>Bacteroidota</taxon>
        <taxon>Bacteroidia</taxon>
        <taxon>Bacteroidales</taxon>
        <taxon>Dysgonomonadaceae</taxon>
        <taxon>Dysgonomonas</taxon>
    </lineage>
</organism>
<dbReference type="HOGENOM" id="CLU_2568380_0_0_10"/>
<gene>
    <name evidence="1" type="ORF">HMPREF9456_03333</name>
</gene>
<reference evidence="1 2" key="1">
    <citation type="submission" date="2011-04" db="EMBL/GenBank/DDBJ databases">
        <title>The Genome Sequence of Dysgonomonas mossii DSM 22836.</title>
        <authorList>
            <consortium name="The Broad Institute Genome Sequencing Platform"/>
            <person name="Earl A."/>
            <person name="Ward D."/>
            <person name="Feldgarden M."/>
            <person name="Gevers D."/>
            <person name="Pudlo N."/>
            <person name="Martens E."/>
            <person name="Allen-Vercoe E."/>
            <person name="Young S.K."/>
            <person name="Zeng Q."/>
            <person name="Gargeya S."/>
            <person name="Fitzgerald M."/>
            <person name="Haas B."/>
            <person name="Abouelleil A."/>
            <person name="Alvarado L."/>
            <person name="Arachchi H.M."/>
            <person name="Berlin A."/>
            <person name="Brown A."/>
            <person name="Chapman S.B."/>
            <person name="Chen Z."/>
            <person name="Dunbar C."/>
            <person name="Freedman E."/>
            <person name="Gearin G."/>
            <person name="Gellesch M."/>
            <person name="Goldberg J."/>
            <person name="Griggs A."/>
            <person name="Gujja S."/>
            <person name="Heiman D."/>
            <person name="Howarth C."/>
            <person name="Larson L."/>
            <person name="Lui A."/>
            <person name="MacDonald P.J.P."/>
            <person name="Mehta T."/>
            <person name="Montmayeur A."/>
            <person name="Murphy C."/>
            <person name="Neiman D."/>
            <person name="Pearson M."/>
            <person name="Priest M."/>
            <person name="Roberts A."/>
            <person name="Saif S."/>
            <person name="Shea T."/>
            <person name="Shenoy N."/>
            <person name="Sisk P."/>
            <person name="Stolte C."/>
            <person name="Sykes S."/>
            <person name="Yandava C."/>
            <person name="Wortman J."/>
            <person name="Nusbaum C."/>
            <person name="Birren B."/>
        </authorList>
    </citation>
    <scope>NUCLEOTIDE SEQUENCE [LARGE SCALE GENOMIC DNA]</scope>
    <source>
        <strain evidence="1 2">DSM 22836</strain>
    </source>
</reference>
<sequence length="81" mass="9298">MELTDLQFAVQQQNKINELQEGISNICIAIHKPENFFVKTGNEEIGFILEAIISMKKELKELREFKESINKVIPINDHANA</sequence>
<evidence type="ECO:0000313" key="1">
    <source>
        <dbReference type="EMBL" id="EGK04722.1"/>
    </source>
</evidence>
<dbReference type="OrthoDB" id="9935549at2"/>
<accession>F8X524</accession>
<dbReference type="GeneID" id="78083927"/>
<dbReference type="Proteomes" id="UP000006420">
    <property type="component" value="Unassembled WGS sequence"/>
</dbReference>
<name>F8X524_9BACT</name>
<proteinExistence type="predicted"/>
<dbReference type="RefSeq" id="WP_006844700.1">
    <property type="nucleotide sequence ID" value="NZ_AQWJ01000012.1"/>
</dbReference>
<keyword evidence="2" id="KW-1185">Reference proteome</keyword>
<dbReference type="EMBL" id="ADLW01000021">
    <property type="protein sequence ID" value="EGK04722.1"/>
    <property type="molecule type" value="Genomic_DNA"/>
</dbReference>